<dbReference type="EMBL" id="VKDB01000002">
    <property type="protein sequence ID" value="TSA87579.1"/>
    <property type="molecule type" value="Genomic_DNA"/>
</dbReference>
<protein>
    <submittedName>
        <fullName evidence="2">Diguanylate cyclase</fullName>
    </submittedName>
</protein>
<dbReference type="PANTHER" id="PTHR45138">
    <property type="entry name" value="REGULATORY COMPONENTS OF SENSORY TRANSDUCTION SYSTEM"/>
    <property type="match status" value="1"/>
</dbReference>
<name>A0A553V535_9DEIO</name>
<dbReference type="InterPro" id="IPR050469">
    <property type="entry name" value="Diguanylate_Cyclase"/>
</dbReference>
<dbReference type="InterPro" id="IPR029787">
    <property type="entry name" value="Nucleotide_cyclase"/>
</dbReference>
<dbReference type="InterPro" id="IPR000160">
    <property type="entry name" value="GGDEF_dom"/>
</dbReference>
<gene>
    <name evidence="2" type="ORF">FNU79_03630</name>
</gene>
<dbReference type="InterPro" id="IPR027417">
    <property type="entry name" value="P-loop_NTPase"/>
</dbReference>
<sequence length="1126" mass="121437">MCHNGFVVSAQGQSEKGLRPAIRDDLTLLPLRAALTFDFLQLGGKRPASLLMCDLDHLKLINDTLGHAAGDQALRTLSAALGSHQRPDWQAYRLGGDEFALLASVPAAELHLWAQHLLSSVQRASLPISVSVGIAEVAQSADLGQVLAQADQRLYAAKRRGKAQIISQDVESPFETPTPRLLERGPSLDQGTQFLRAAFQGQAAELLVHAPPGGGLSAFLQHLEVVARTLGYQTLHLSGSAARECQHYGVWDQATLNGQRLSGQHLTPAAQPLAILLDRPECFDAATLVALQPLLRTAQVVLRGQAGKPASAALTGLSSSQITLEPLSENALGELLGRERLEPQTRRWLYQRAGGLPAPTLRWLAALRLEASLRRETLTHLLSSLTSDWETAVAYQLTQPLLWPRPLLYGRRTELQEAVKRLSLGSLLTITGPAGRGKTRLAEQILGELGSHFARVQSVSLSGTLGPEMTLSRLAEALLGRPSERVDLASLGRLLARQPTLLLLDEPAEQQLSAQMLETLLSSAPLSRIIVTARAPLGAQHESVLALEPLSEQSVTAALQEKSRSRLSAAQLRQMADWISGEPLRLSAAAALLNADPASAAQRLGSGEPYPAWLLLGGYERRVLAAMSSVSGPFELSWAEALSGASPFLLGALRDQQYLQAVGGGLYRLAGALGAGAQTVWHTSPDLRRQVGQRALRQLQRLLGAQPEGSAAWYMQLDQHYPTVRAVVAGLLLRPAPLSRELAEVLLGLLPYRLSRGYLPEARAELELALQRGTALDVGWRQRLGLALASVAQQCGDHAAAQTYLSGLEHLSVPLLWKSTPPIPLPSALAHSSLAPLGHKSLATFTTNSLAQPNSLAEASLIEARLLHRRSLYIQSHALYRAIGAQPDLPLRLKVKAMEGQARAAVYLGQLNEAQHQIGTVVNHVERHLEEWGELLLSDVLNTAALVATEQRRLSDAKALFERTLEIHRRYGHRAGLTLNLTGLAWVLLLSGDFQRSAELTRQVLRQAQDAGRLWEEANALINLGHALTRSGELTQARQTYRQGGTLALQHDAPSLVAEALGGLAEVLSGEGQQGLARSVLSAALAHSGANAEVRQYFSALIAKLGPLPAFAESGESADWKQWLQS</sequence>
<dbReference type="NCBIfam" id="TIGR00254">
    <property type="entry name" value="GGDEF"/>
    <property type="match status" value="1"/>
</dbReference>
<dbReference type="SUPFAM" id="SSF55073">
    <property type="entry name" value="Nucleotide cyclase"/>
    <property type="match status" value="1"/>
</dbReference>
<dbReference type="SMART" id="SM00267">
    <property type="entry name" value="GGDEF"/>
    <property type="match status" value="1"/>
</dbReference>
<proteinExistence type="predicted"/>
<dbReference type="GO" id="GO:1902201">
    <property type="term" value="P:negative regulation of bacterial-type flagellum-dependent cell motility"/>
    <property type="evidence" value="ECO:0007669"/>
    <property type="project" value="TreeGrafter"/>
</dbReference>
<reference evidence="2 3" key="1">
    <citation type="submission" date="2019-07" db="EMBL/GenBank/DDBJ databases">
        <title>Deinococcus detaillus sp. nov., isolated from humus soil in Antarctica.</title>
        <authorList>
            <person name="Zhang K."/>
        </authorList>
    </citation>
    <scope>NUCLEOTIDE SEQUENCE [LARGE SCALE GENOMIC DNA]</scope>
    <source>
        <strain evidence="2 3">H1</strain>
    </source>
</reference>
<dbReference type="GO" id="GO:0043531">
    <property type="term" value="F:ADP binding"/>
    <property type="evidence" value="ECO:0007669"/>
    <property type="project" value="InterPro"/>
</dbReference>
<dbReference type="SUPFAM" id="SSF48452">
    <property type="entry name" value="TPR-like"/>
    <property type="match status" value="1"/>
</dbReference>
<dbReference type="CDD" id="cd00009">
    <property type="entry name" value="AAA"/>
    <property type="match status" value="1"/>
</dbReference>
<dbReference type="SUPFAM" id="SSF52540">
    <property type="entry name" value="P-loop containing nucleoside triphosphate hydrolases"/>
    <property type="match status" value="1"/>
</dbReference>
<dbReference type="InterPro" id="IPR011990">
    <property type="entry name" value="TPR-like_helical_dom_sf"/>
</dbReference>
<dbReference type="InterPro" id="IPR002182">
    <property type="entry name" value="NB-ARC"/>
</dbReference>
<feature type="domain" description="GGDEF" evidence="1">
    <location>
        <begin position="46"/>
        <end position="170"/>
    </location>
</feature>
<dbReference type="Gene3D" id="1.25.40.10">
    <property type="entry name" value="Tetratricopeptide repeat domain"/>
    <property type="match status" value="2"/>
</dbReference>
<dbReference type="GO" id="GO:0043709">
    <property type="term" value="P:cell adhesion involved in single-species biofilm formation"/>
    <property type="evidence" value="ECO:0007669"/>
    <property type="project" value="TreeGrafter"/>
</dbReference>
<dbReference type="Pfam" id="PF00990">
    <property type="entry name" value="GGDEF"/>
    <property type="match status" value="1"/>
</dbReference>
<dbReference type="GO" id="GO:0052621">
    <property type="term" value="F:diguanylate cyclase activity"/>
    <property type="evidence" value="ECO:0007669"/>
    <property type="project" value="TreeGrafter"/>
</dbReference>
<dbReference type="OrthoDB" id="51097at2"/>
<dbReference type="Proteomes" id="UP000316092">
    <property type="component" value="Unassembled WGS sequence"/>
</dbReference>
<dbReference type="CDD" id="cd01949">
    <property type="entry name" value="GGDEF"/>
    <property type="match status" value="1"/>
</dbReference>
<dbReference type="Pfam" id="PF00931">
    <property type="entry name" value="NB-ARC"/>
    <property type="match status" value="1"/>
</dbReference>
<keyword evidence="3" id="KW-1185">Reference proteome</keyword>
<dbReference type="PROSITE" id="PS50887">
    <property type="entry name" value="GGDEF"/>
    <property type="match status" value="1"/>
</dbReference>
<dbReference type="InterPro" id="IPR019734">
    <property type="entry name" value="TPR_rpt"/>
</dbReference>
<evidence type="ECO:0000313" key="2">
    <source>
        <dbReference type="EMBL" id="TSA87579.1"/>
    </source>
</evidence>
<dbReference type="InterPro" id="IPR043128">
    <property type="entry name" value="Rev_trsase/Diguanyl_cyclase"/>
</dbReference>
<dbReference type="SMART" id="SM00028">
    <property type="entry name" value="TPR"/>
    <property type="match status" value="3"/>
</dbReference>
<evidence type="ECO:0000313" key="3">
    <source>
        <dbReference type="Proteomes" id="UP000316092"/>
    </source>
</evidence>
<comment type="caution">
    <text evidence="2">The sequence shown here is derived from an EMBL/GenBank/DDBJ whole genome shotgun (WGS) entry which is preliminary data.</text>
</comment>
<dbReference type="AlphaFoldDB" id="A0A553V535"/>
<organism evidence="2 3">
    <name type="scientific">Deinococcus detaillensis</name>
    <dbReference type="NCBI Taxonomy" id="2592048"/>
    <lineage>
        <taxon>Bacteria</taxon>
        <taxon>Thermotogati</taxon>
        <taxon>Deinococcota</taxon>
        <taxon>Deinococci</taxon>
        <taxon>Deinococcales</taxon>
        <taxon>Deinococcaceae</taxon>
        <taxon>Deinococcus</taxon>
    </lineage>
</organism>
<dbReference type="PANTHER" id="PTHR45138:SF9">
    <property type="entry name" value="DIGUANYLATE CYCLASE DGCM-RELATED"/>
    <property type="match status" value="1"/>
</dbReference>
<accession>A0A553V535</accession>
<dbReference type="SMART" id="SM00382">
    <property type="entry name" value="AAA"/>
    <property type="match status" value="1"/>
</dbReference>
<dbReference type="Gene3D" id="3.40.50.300">
    <property type="entry name" value="P-loop containing nucleotide triphosphate hydrolases"/>
    <property type="match status" value="1"/>
</dbReference>
<dbReference type="InterPro" id="IPR003593">
    <property type="entry name" value="AAA+_ATPase"/>
</dbReference>
<dbReference type="Gene3D" id="3.30.70.270">
    <property type="match status" value="1"/>
</dbReference>
<evidence type="ECO:0000259" key="1">
    <source>
        <dbReference type="PROSITE" id="PS50887"/>
    </source>
</evidence>
<dbReference type="GO" id="GO:0005886">
    <property type="term" value="C:plasma membrane"/>
    <property type="evidence" value="ECO:0007669"/>
    <property type="project" value="TreeGrafter"/>
</dbReference>